<feature type="compositionally biased region" description="Basic and acidic residues" evidence="1">
    <location>
        <begin position="43"/>
        <end position="52"/>
    </location>
</feature>
<proteinExistence type="predicted"/>
<evidence type="ECO:0000313" key="3">
    <source>
        <dbReference type="EMBL" id="CAD9273491.1"/>
    </source>
</evidence>
<protein>
    <submittedName>
        <fullName evidence="3">Uncharacterized protein</fullName>
    </submittedName>
</protein>
<name>A0A7S1Y086_9STRA</name>
<feature type="compositionally biased region" description="Polar residues" evidence="1">
    <location>
        <begin position="54"/>
        <end position="80"/>
    </location>
</feature>
<evidence type="ECO:0000256" key="2">
    <source>
        <dbReference type="SAM" id="Phobius"/>
    </source>
</evidence>
<feature type="compositionally biased region" description="Basic and acidic residues" evidence="1">
    <location>
        <begin position="119"/>
        <end position="128"/>
    </location>
</feature>
<evidence type="ECO:0000256" key="1">
    <source>
        <dbReference type="SAM" id="MobiDB-lite"/>
    </source>
</evidence>
<sequence length="128" mass="13924">MGIKSRGRSMTEVIVAVTFISFLTGFVFVLCLGNWYRAKRAMERQRQRRLEKMNGTTPRSSTDGSPGGSHASNSTGTQYSQEHDALLRRTPSASAAAPSGFPPSRFPAGDGGDSLLLNEEGHRQFMSV</sequence>
<feature type="region of interest" description="Disordered" evidence="1">
    <location>
        <begin position="43"/>
        <end position="128"/>
    </location>
</feature>
<reference evidence="3" key="1">
    <citation type="submission" date="2021-01" db="EMBL/GenBank/DDBJ databases">
        <authorList>
            <person name="Corre E."/>
            <person name="Pelletier E."/>
            <person name="Niang G."/>
            <person name="Scheremetjew M."/>
            <person name="Finn R."/>
            <person name="Kale V."/>
            <person name="Holt S."/>
            <person name="Cochrane G."/>
            <person name="Meng A."/>
            <person name="Brown T."/>
            <person name="Cohen L."/>
        </authorList>
    </citation>
    <scope>NUCLEOTIDE SEQUENCE</scope>
    <source>
        <strain evidence="3">CCMP 410</strain>
    </source>
</reference>
<organism evidence="3">
    <name type="scientific">Grammatophora oceanica</name>
    <dbReference type="NCBI Taxonomy" id="210454"/>
    <lineage>
        <taxon>Eukaryota</taxon>
        <taxon>Sar</taxon>
        <taxon>Stramenopiles</taxon>
        <taxon>Ochrophyta</taxon>
        <taxon>Bacillariophyta</taxon>
        <taxon>Fragilariophyceae</taxon>
        <taxon>Fragilariophycidae</taxon>
        <taxon>Rhabdonematales</taxon>
        <taxon>Grammatophoraceae</taxon>
        <taxon>Grammatophora</taxon>
    </lineage>
</organism>
<dbReference type="AlphaFoldDB" id="A0A7S1Y086"/>
<keyword evidence="2" id="KW-1133">Transmembrane helix</keyword>
<dbReference type="EMBL" id="HBGK01004555">
    <property type="protein sequence ID" value="CAD9273491.1"/>
    <property type="molecule type" value="Transcribed_RNA"/>
</dbReference>
<gene>
    <name evidence="3" type="ORF">GOCE00092_LOCUS2399</name>
</gene>
<accession>A0A7S1Y086</accession>
<keyword evidence="2" id="KW-0812">Transmembrane</keyword>
<feature type="transmembrane region" description="Helical" evidence="2">
    <location>
        <begin position="13"/>
        <end position="36"/>
    </location>
</feature>
<keyword evidence="2" id="KW-0472">Membrane</keyword>